<keyword evidence="3" id="KW-1133">Transmembrane helix</keyword>
<evidence type="ECO:0000256" key="2">
    <source>
        <dbReference type="SAM" id="MobiDB-lite"/>
    </source>
</evidence>
<keyword evidence="3" id="KW-0812">Transmembrane</keyword>
<organism evidence="4 5">
    <name type="scientific">Heterodera schachtii</name>
    <name type="common">Sugarbeet cyst nematode worm</name>
    <name type="synonym">Tylenchus schachtii</name>
    <dbReference type="NCBI Taxonomy" id="97005"/>
    <lineage>
        <taxon>Eukaryota</taxon>
        <taxon>Metazoa</taxon>
        <taxon>Ecdysozoa</taxon>
        <taxon>Nematoda</taxon>
        <taxon>Chromadorea</taxon>
        <taxon>Rhabditida</taxon>
        <taxon>Tylenchina</taxon>
        <taxon>Tylenchomorpha</taxon>
        <taxon>Tylenchoidea</taxon>
        <taxon>Heteroderidae</taxon>
        <taxon>Heteroderinae</taxon>
        <taxon>Heterodera</taxon>
    </lineage>
</organism>
<accession>A0ABD2IBB7</accession>
<reference evidence="4 5" key="1">
    <citation type="submission" date="2024-10" db="EMBL/GenBank/DDBJ databases">
        <authorList>
            <person name="Kim D."/>
        </authorList>
    </citation>
    <scope>NUCLEOTIDE SEQUENCE [LARGE SCALE GENOMIC DNA]</scope>
    <source>
        <strain evidence="4">Taebaek</strain>
    </source>
</reference>
<feature type="coiled-coil region" evidence="1">
    <location>
        <begin position="238"/>
        <end position="272"/>
    </location>
</feature>
<feature type="region of interest" description="Disordered" evidence="2">
    <location>
        <begin position="22"/>
        <end position="97"/>
    </location>
</feature>
<dbReference type="EMBL" id="JBICCN010000333">
    <property type="protein sequence ID" value="KAL3076551.1"/>
    <property type="molecule type" value="Genomic_DNA"/>
</dbReference>
<dbReference type="Proteomes" id="UP001620645">
    <property type="component" value="Unassembled WGS sequence"/>
</dbReference>
<keyword evidence="5" id="KW-1185">Reference proteome</keyword>
<evidence type="ECO:0000256" key="1">
    <source>
        <dbReference type="SAM" id="Coils"/>
    </source>
</evidence>
<keyword evidence="1" id="KW-0175">Coiled coil</keyword>
<protein>
    <submittedName>
        <fullName evidence="4">Uncharacterized protein</fullName>
    </submittedName>
</protein>
<keyword evidence="3" id="KW-0472">Membrane</keyword>
<feature type="transmembrane region" description="Helical" evidence="3">
    <location>
        <begin position="146"/>
        <end position="168"/>
    </location>
</feature>
<name>A0ABD2IBB7_HETSC</name>
<comment type="caution">
    <text evidence="4">The sequence shown here is derived from an EMBL/GenBank/DDBJ whole genome shotgun (WGS) entry which is preliminary data.</text>
</comment>
<feature type="transmembrane region" description="Helical" evidence="3">
    <location>
        <begin position="206"/>
        <end position="231"/>
    </location>
</feature>
<sequence length="278" mass="31960">MSDLSDDYSHVGDYELRQELIKWDKLRNRRANKSLKMPPTDIGTSSKLPANGKDNGYGAPPENAQLKRNIETKMGTTDSEEKKTEPKEENKVPSNEKRNGYYRLLSENAKKNAQLKREIKEILGIIDSDEKETEPKGKKFCEMFSWVQLFFCLAFLLLSFAVFCYYCASNKTQTSNTPIHSNSSSVPSNVPEPPFLVVWYPVLNAIVFYIVTCSVIVVYIAVFSLLVYMFCMSRRFSAIAKREEAEKMNDLYAKIEAEIDEEELEMAEFDANLRWDET</sequence>
<dbReference type="AlphaFoldDB" id="A0ABD2IBB7"/>
<evidence type="ECO:0000313" key="4">
    <source>
        <dbReference type="EMBL" id="KAL3076551.1"/>
    </source>
</evidence>
<proteinExistence type="predicted"/>
<gene>
    <name evidence="4" type="ORF">niasHS_014456</name>
</gene>
<evidence type="ECO:0000256" key="3">
    <source>
        <dbReference type="SAM" id="Phobius"/>
    </source>
</evidence>
<evidence type="ECO:0000313" key="5">
    <source>
        <dbReference type="Proteomes" id="UP001620645"/>
    </source>
</evidence>
<feature type="compositionally biased region" description="Basic and acidic residues" evidence="2">
    <location>
        <begin position="79"/>
        <end position="97"/>
    </location>
</feature>